<gene>
    <name evidence="10" type="primary">LOLA3</name>
    <name evidence="9" type="ORF">CCAP1982_LOCUS22675</name>
</gene>
<evidence type="ECO:0000256" key="5">
    <source>
        <dbReference type="ARBA" id="ARBA00022833"/>
    </source>
</evidence>
<feature type="domain" description="C2H2-type" evidence="8">
    <location>
        <begin position="161"/>
        <end position="188"/>
    </location>
</feature>
<keyword evidence="5" id="KW-0862">Zinc</keyword>
<dbReference type="PANTHER" id="PTHR24394">
    <property type="entry name" value="ZINC FINGER PROTEIN"/>
    <property type="match status" value="1"/>
</dbReference>
<proteinExistence type="evidence at transcript level"/>
<feature type="domain" description="C2H2-type" evidence="8">
    <location>
        <begin position="190"/>
        <end position="215"/>
    </location>
</feature>
<dbReference type="Proteomes" id="UP000606786">
    <property type="component" value="Unassembled WGS sequence"/>
</dbReference>
<evidence type="ECO:0000313" key="11">
    <source>
        <dbReference type="Proteomes" id="UP000606786"/>
    </source>
</evidence>
<dbReference type="Pfam" id="PF00096">
    <property type="entry name" value="zf-C2H2"/>
    <property type="match status" value="2"/>
</dbReference>
<reference evidence="10" key="2">
    <citation type="journal article" date="2014" name="BMC Genomics">
        <title>A genomic perspective to assessing quality of mass-reared SIT flies used in Mediterranean fruit fly (Ceratitis capitata) eradication in California.</title>
        <authorList>
            <person name="Calla B."/>
            <person name="Hall B."/>
            <person name="Hou S."/>
            <person name="Geib S.M."/>
        </authorList>
    </citation>
    <scope>NUCLEOTIDE SEQUENCE</scope>
</reference>
<evidence type="ECO:0000313" key="10">
    <source>
        <dbReference type="EMBL" id="JAB89843.1"/>
    </source>
</evidence>
<keyword evidence="4 7" id="KW-0863">Zinc-finger</keyword>
<dbReference type="GO" id="GO:0005634">
    <property type="term" value="C:nucleus"/>
    <property type="evidence" value="ECO:0007669"/>
    <property type="project" value="UniProtKB-SubCell"/>
</dbReference>
<organism evidence="10">
    <name type="scientific">Ceratitis capitata</name>
    <name type="common">Mediterranean fruit fly</name>
    <name type="synonym">Tephritis capitata</name>
    <dbReference type="NCBI Taxonomy" id="7213"/>
    <lineage>
        <taxon>Eukaryota</taxon>
        <taxon>Metazoa</taxon>
        <taxon>Ecdysozoa</taxon>
        <taxon>Arthropoda</taxon>
        <taxon>Hexapoda</taxon>
        <taxon>Insecta</taxon>
        <taxon>Pterygota</taxon>
        <taxon>Neoptera</taxon>
        <taxon>Endopterygota</taxon>
        <taxon>Diptera</taxon>
        <taxon>Brachycera</taxon>
        <taxon>Muscomorpha</taxon>
        <taxon>Tephritoidea</taxon>
        <taxon>Tephritidae</taxon>
        <taxon>Ceratitis</taxon>
        <taxon>Ceratitis</taxon>
    </lineage>
</organism>
<keyword evidence="11" id="KW-1185">Reference proteome</keyword>
<dbReference type="FunFam" id="3.30.160.60:FF:000100">
    <property type="entry name" value="Zinc finger 45-like"/>
    <property type="match status" value="1"/>
</dbReference>
<dbReference type="SUPFAM" id="SSF57667">
    <property type="entry name" value="beta-beta-alpha zinc fingers"/>
    <property type="match status" value="1"/>
</dbReference>
<comment type="subcellular location">
    <subcellularLocation>
        <location evidence="1">Nucleus</location>
    </subcellularLocation>
</comment>
<keyword evidence="2" id="KW-0479">Metal-binding</keyword>
<evidence type="ECO:0000259" key="8">
    <source>
        <dbReference type="PROSITE" id="PS50157"/>
    </source>
</evidence>
<dbReference type="PANTHER" id="PTHR24394:SF44">
    <property type="entry name" value="ZINC FINGER PROTEIN 271-LIKE"/>
    <property type="match status" value="1"/>
</dbReference>
<evidence type="ECO:0000256" key="1">
    <source>
        <dbReference type="ARBA" id="ARBA00004123"/>
    </source>
</evidence>
<dbReference type="SMART" id="SM00355">
    <property type="entry name" value="ZnF_C2H2"/>
    <property type="match status" value="2"/>
</dbReference>
<dbReference type="EMBL" id="CAJHJT010000056">
    <property type="protein sequence ID" value="CAD7014691.1"/>
    <property type="molecule type" value="Genomic_DNA"/>
</dbReference>
<keyword evidence="3" id="KW-0677">Repeat</keyword>
<evidence type="ECO:0000313" key="9">
    <source>
        <dbReference type="EMBL" id="CAD7014691.1"/>
    </source>
</evidence>
<reference evidence="9" key="3">
    <citation type="submission" date="2020-11" db="EMBL/GenBank/DDBJ databases">
        <authorList>
            <person name="Whitehead M."/>
        </authorList>
    </citation>
    <scope>NUCLEOTIDE SEQUENCE</scope>
    <source>
        <strain evidence="9">EGII</strain>
    </source>
</reference>
<sequence length="215" mass="21701">MNLVSIAIQRAALQSIAATPSTHLSSLMNFPHPHTPTQPAGAHRSISPTRRYSISASNPTVGNAAGIGAGGGVASNRPISPLSGNLNTVAITTCSSSSAASGPSTSAAAAAAASNSALITPGGGSCSDEAQGISNSGNAGGGGSHIAAIASGSAGTFGGAYTCERCGNSYARPHSLNRHMRFECGVEPKFECPICHKKSKHKHNLVLHMRTHQHR</sequence>
<evidence type="ECO:0000256" key="3">
    <source>
        <dbReference type="ARBA" id="ARBA00022737"/>
    </source>
</evidence>
<keyword evidence="6" id="KW-0539">Nucleus</keyword>
<name>W8AYB5_CERCA</name>
<evidence type="ECO:0000256" key="2">
    <source>
        <dbReference type="ARBA" id="ARBA00022723"/>
    </source>
</evidence>
<reference evidence="10" key="1">
    <citation type="submission" date="2013-07" db="EMBL/GenBank/DDBJ databases">
        <authorList>
            <person name="Geib S."/>
        </authorList>
    </citation>
    <scope>NUCLEOTIDE SEQUENCE</scope>
</reference>
<dbReference type="EMBL" id="GAMC01016711">
    <property type="protein sequence ID" value="JAB89844.1"/>
    <property type="molecule type" value="mRNA"/>
</dbReference>
<dbReference type="PROSITE" id="PS50157">
    <property type="entry name" value="ZINC_FINGER_C2H2_2"/>
    <property type="match status" value="2"/>
</dbReference>
<dbReference type="GO" id="GO:0000981">
    <property type="term" value="F:DNA-binding transcription factor activity, RNA polymerase II-specific"/>
    <property type="evidence" value="ECO:0007669"/>
    <property type="project" value="TreeGrafter"/>
</dbReference>
<dbReference type="GO" id="GO:0008270">
    <property type="term" value="F:zinc ion binding"/>
    <property type="evidence" value="ECO:0007669"/>
    <property type="project" value="UniProtKB-KW"/>
</dbReference>
<dbReference type="AlphaFoldDB" id="W8AYB5"/>
<protein>
    <submittedName>
        <fullName evidence="9">(Mediterranean fruit fly) hypothetical protein</fullName>
    </submittedName>
    <submittedName>
        <fullName evidence="10">Longitudinals lacking protein, isoforms A/B/D/L</fullName>
    </submittedName>
</protein>
<dbReference type="OrthoDB" id="10004641at2759"/>
<evidence type="ECO:0000256" key="4">
    <source>
        <dbReference type="ARBA" id="ARBA00022771"/>
    </source>
</evidence>
<evidence type="ECO:0000256" key="7">
    <source>
        <dbReference type="PROSITE-ProRule" id="PRU00042"/>
    </source>
</evidence>
<dbReference type="InterPro" id="IPR036236">
    <property type="entry name" value="Znf_C2H2_sf"/>
</dbReference>
<dbReference type="InterPro" id="IPR013087">
    <property type="entry name" value="Znf_C2H2_type"/>
</dbReference>
<dbReference type="Gene3D" id="3.30.160.60">
    <property type="entry name" value="Classic Zinc Finger"/>
    <property type="match status" value="1"/>
</dbReference>
<accession>W8AYB5</accession>
<dbReference type="EMBL" id="GAMC01016712">
    <property type="protein sequence ID" value="JAB89843.1"/>
    <property type="molecule type" value="mRNA"/>
</dbReference>
<evidence type="ECO:0000256" key="6">
    <source>
        <dbReference type="ARBA" id="ARBA00023242"/>
    </source>
</evidence>